<organism evidence="7 8">
    <name type="scientific">Pseudomonas aegrilactucae</name>
    <dbReference type="NCBI Taxonomy" id="2854028"/>
    <lineage>
        <taxon>Bacteria</taxon>
        <taxon>Pseudomonadati</taxon>
        <taxon>Pseudomonadota</taxon>
        <taxon>Gammaproteobacteria</taxon>
        <taxon>Pseudomonadales</taxon>
        <taxon>Pseudomonadaceae</taxon>
        <taxon>Pseudomonas</taxon>
    </lineage>
</organism>
<evidence type="ECO:0000256" key="3">
    <source>
        <dbReference type="ARBA" id="ARBA00023004"/>
    </source>
</evidence>
<dbReference type="RefSeq" id="WP_217977064.1">
    <property type="nucleotide sequence ID" value="NZ_JAHTBI010000071.1"/>
</dbReference>
<dbReference type="InterPro" id="IPR009056">
    <property type="entry name" value="Cyt_c-like_dom"/>
</dbReference>
<evidence type="ECO:0000256" key="2">
    <source>
        <dbReference type="ARBA" id="ARBA00022729"/>
    </source>
</evidence>
<gene>
    <name evidence="7" type="ORF">KUO17_19015</name>
</gene>
<feature type="chain" id="PRO_5040516768" evidence="5">
    <location>
        <begin position="22"/>
        <end position="504"/>
    </location>
</feature>
<evidence type="ECO:0000256" key="5">
    <source>
        <dbReference type="SAM" id="SignalP"/>
    </source>
</evidence>
<dbReference type="PROSITE" id="PS51007">
    <property type="entry name" value="CYTC"/>
    <property type="match status" value="1"/>
</dbReference>
<name>A0A9Q2XMN1_9PSED</name>
<evidence type="ECO:0000313" key="7">
    <source>
        <dbReference type="EMBL" id="MBV6289089.1"/>
    </source>
</evidence>
<dbReference type="EMBL" id="JAHTBI010000071">
    <property type="protein sequence ID" value="MBV6289089.1"/>
    <property type="molecule type" value="Genomic_DNA"/>
</dbReference>
<keyword evidence="1 4" id="KW-0479">Metal-binding</keyword>
<keyword evidence="4" id="KW-0349">Heme</keyword>
<dbReference type="GO" id="GO:0046872">
    <property type="term" value="F:metal ion binding"/>
    <property type="evidence" value="ECO:0007669"/>
    <property type="project" value="UniProtKB-KW"/>
</dbReference>
<sequence>MNRARWLVLLVWLQLGASATALELTAQEAAGKRLYREGVSSSGAQVMARVGAADMSVPGSVLACANCHGKDGMGKPEGGVRPPVLSWQRLALGSGTRQANGREYPAYGEASLARAIQQGRDPAGNRLDPAMPRFSLALADQRNLTAYLKRVAEERDPGLQDATLRLGTLLPASGELAQAAHVVEGVLQGYIARINAEGGIHGRQLHLVVLDPGPDRASAQQALERLLGPEQVFALVMPMAPALEGSLAAQLEVAGVPLVGALNDEPYSRQIFAPLPGLREQLLSLAEYAETSLQARQGPTLIVFGDATQAVLARRLQADLRERGWAQVQVQAVEGPVAPAQVVFYLGQAAVFARLTAALQAAGQTPYLLAASSQVGGEVLQVPEQWSRRLFLAYPFIPSDWSTAGRAALAQVRERQGLDGRQALLQVGAWCSMVLLEQGLKRAGRDASRDKLVTVLESLHDVQTGLTPPLSFGPGRRQGMAGAHVVTLELPGPMFYPVAPLARP</sequence>
<proteinExistence type="predicted"/>
<comment type="caution">
    <text evidence="7">The sequence shown here is derived from an EMBL/GenBank/DDBJ whole genome shotgun (WGS) entry which is preliminary data.</text>
</comment>
<dbReference type="PANTHER" id="PTHR47235:SF1">
    <property type="entry name" value="BLR6548 PROTEIN"/>
    <property type="match status" value="1"/>
</dbReference>
<dbReference type="Proteomes" id="UP001106592">
    <property type="component" value="Unassembled WGS sequence"/>
</dbReference>
<reference evidence="7" key="1">
    <citation type="journal article" date="2022" name="Int. J. Syst. Evol. Microbiol.">
        <title>Pseudomonas aegrilactucae sp. nov. and Pseudomonas morbosilactucae sp. nov., pathogens causing bacterial rot of lettuce in Japan.</title>
        <authorList>
            <person name="Sawada H."/>
            <person name="Fujikawa T."/>
            <person name="Satou M."/>
        </authorList>
    </citation>
    <scope>NUCLEOTIDE SEQUENCE</scope>
    <source>
        <strain evidence="7">MAFF 301350</strain>
    </source>
</reference>
<dbReference type="PANTHER" id="PTHR47235">
    <property type="entry name" value="BLR6548 PROTEIN"/>
    <property type="match status" value="1"/>
</dbReference>
<protein>
    <submittedName>
        <fullName evidence="7">ABC transporter substrate-binding protein</fullName>
    </submittedName>
</protein>
<evidence type="ECO:0000259" key="6">
    <source>
        <dbReference type="PROSITE" id="PS51007"/>
    </source>
</evidence>
<dbReference type="InterPro" id="IPR028081">
    <property type="entry name" value="Leu-bd"/>
</dbReference>
<reference evidence="7" key="2">
    <citation type="journal article" date="2023" name="Plant Pathol.">
        <title>Dismantling and reorganizing Pseudomonas marginalis sensu#lato.</title>
        <authorList>
            <person name="Sawada H."/>
            <person name="Fujikawa T."/>
            <person name="Satou M."/>
        </authorList>
    </citation>
    <scope>NUCLEOTIDE SEQUENCE</scope>
    <source>
        <strain evidence="7">MAFF 301350</strain>
    </source>
</reference>
<evidence type="ECO:0000256" key="1">
    <source>
        <dbReference type="ARBA" id="ARBA00022723"/>
    </source>
</evidence>
<evidence type="ECO:0000256" key="4">
    <source>
        <dbReference type="PROSITE-ProRule" id="PRU00433"/>
    </source>
</evidence>
<evidence type="ECO:0000313" key="8">
    <source>
        <dbReference type="Proteomes" id="UP001106592"/>
    </source>
</evidence>
<keyword evidence="3 4" id="KW-0408">Iron</keyword>
<dbReference type="GO" id="GO:0009055">
    <property type="term" value="F:electron transfer activity"/>
    <property type="evidence" value="ECO:0007669"/>
    <property type="project" value="InterPro"/>
</dbReference>
<dbReference type="Pfam" id="PF13458">
    <property type="entry name" value="Peripla_BP_6"/>
    <property type="match status" value="1"/>
</dbReference>
<accession>A0A9Q2XMN1</accession>
<dbReference type="GO" id="GO:0020037">
    <property type="term" value="F:heme binding"/>
    <property type="evidence" value="ECO:0007669"/>
    <property type="project" value="InterPro"/>
</dbReference>
<feature type="domain" description="Cytochrome c" evidence="6">
    <location>
        <begin position="26"/>
        <end position="152"/>
    </location>
</feature>
<dbReference type="AlphaFoldDB" id="A0A9Q2XMN1"/>
<keyword evidence="8" id="KW-1185">Reference proteome</keyword>
<feature type="signal peptide" evidence="5">
    <location>
        <begin position="1"/>
        <end position="21"/>
    </location>
</feature>
<keyword evidence="2 5" id="KW-0732">Signal</keyword>